<evidence type="ECO:0000313" key="1">
    <source>
        <dbReference type="EMBL" id="QNO48319.1"/>
    </source>
</evidence>
<gene>
    <name evidence="1" type="ORF">KDGELCJN_00002</name>
</gene>
<reference evidence="1" key="1">
    <citation type="submission" date="2020-06" db="EMBL/GenBank/DDBJ databases">
        <title>Unique genomic features of the anaerobic methanotrophic archaea.</title>
        <authorList>
            <person name="Chadwick G.L."/>
            <person name="Skennerton C.T."/>
            <person name="Laso-Perez R."/>
            <person name="Leu A.O."/>
            <person name="Speth D.R."/>
            <person name="Yu H."/>
            <person name="Morgan-Lang C."/>
            <person name="Hatzenpichler R."/>
            <person name="Goudeau D."/>
            <person name="Malmstrom R."/>
            <person name="Brazelton W.J."/>
            <person name="Woyke T."/>
            <person name="Hallam S.J."/>
            <person name="Tyson G.W."/>
            <person name="Wegener G."/>
            <person name="Boetius A."/>
            <person name="Orphan V."/>
        </authorList>
    </citation>
    <scope>NUCLEOTIDE SEQUENCE</scope>
</reference>
<dbReference type="AlphaFoldDB" id="A0A7G9YJY5"/>
<dbReference type="EMBL" id="MT631326">
    <property type="protein sequence ID" value="QNO48319.1"/>
    <property type="molecule type" value="Genomic_DNA"/>
</dbReference>
<protein>
    <submittedName>
        <fullName evidence="1">Uncharacterized protein</fullName>
    </submittedName>
</protein>
<organism evidence="1">
    <name type="scientific">Candidatus Methanogaster sp. ANME-2c ERB4</name>
    <dbReference type="NCBI Taxonomy" id="2759911"/>
    <lineage>
        <taxon>Archaea</taxon>
        <taxon>Methanobacteriati</taxon>
        <taxon>Methanobacteriota</taxon>
        <taxon>Stenosarchaea group</taxon>
        <taxon>Methanomicrobia</taxon>
        <taxon>Methanosarcinales</taxon>
        <taxon>ANME-2 cluster</taxon>
        <taxon>Candidatus Methanogasteraceae</taxon>
        <taxon>Candidatus Methanogaster</taxon>
    </lineage>
</organism>
<name>A0A7G9YJY5_9EURY</name>
<sequence length="33" mass="3567">MDSMMRVVDAVSPDIEFVPCEAGEGISDIIRAL</sequence>
<accession>A0A7G9YJY5</accession>
<proteinExistence type="predicted"/>